<keyword evidence="2" id="KW-1185">Reference proteome</keyword>
<organism evidence="1 2">
    <name type="scientific">Actinomycetospora aeridis</name>
    <dbReference type="NCBI Taxonomy" id="3129231"/>
    <lineage>
        <taxon>Bacteria</taxon>
        <taxon>Bacillati</taxon>
        <taxon>Actinomycetota</taxon>
        <taxon>Actinomycetes</taxon>
        <taxon>Pseudonocardiales</taxon>
        <taxon>Pseudonocardiaceae</taxon>
        <taxon>Actinomycetospora</taxon>
    </lineage>
</organism>
<dbReference type="Proteomes" id="UP001370100">
    <property type="component" value="Unassembled WGS sequence"/>
</dbReference>
<proteinExistence type="predicted"/>
<sequence length="481" mass="51276">MSTGFSDEQVAVGVRAVALAAEIVLRRLRDPNFLAVGDDDPLPAVVDEPPSPADVGSPGGWRGLARHGGELVRQGGHRARQGVATGLQRWMSERPGTDGWQSLTVDERTEWWLSYLGRTTAVLAALPGLAGFAGDRVPVKDLVSVAGQGLLLCAIAGEYGIDDVDDHVVLLGQVVLGRDLARLSRGARREAENEASTLVADMEAARNGGRKRAMASSLLGMGRSLQHLEDELDKRPQGHAGQRMAGALPMIGVIGHYQGERRGLTIAAERGRAWCAERLVAGEPAAVPPAPVVPVPVAPALPEPQGITFSDALTCVADIGEERRRSGHAVEQLGDGGGYFLVATPAAPVGIIVWPSGQRWTMSVFSCPRARMRPALELHRYVSRWRSTAGMAAPYVVEDRGEAAVMCERTLSGLDAVDVRSLRALVEATIEQVADASALLARDLGGADGVTPFGQGAQLLMDMCRWWDVRDDRILAMVGRT</sequence>
<name>A0ABU8N6I7_9PSEU</name>
<dbReference type="RefSeq" id="WP_337714413.1">
    <property type="nucleotide sequence ID" value="NZ_JBBEGL010000004.1"/>
</dbReference>
<evidence type="ECO:0000313" key="2">
    <source>
        <dbReference type="Proteomes" id="UP001370100"/>
    </source>
</evidence>
<accession>A0ABU8N6I7</accession>
<dbReference type="EMBL" id="JBBEGL010000004">
    <property type="protein sequence ID" value="MEJ2887923.1"/>
    <property type="molecule type" value="Genomic_DNA"/>
</dbReference>
<comment type="caution">
    <text evidence="1">The sequence shown here is derived from an EMBL/GenBank/DDBJ whole genome shotgun (WGS) entry which is preliminary data.</text>
</comment>
<gene>
    <name evidence="1" type="ORF">WCD41_15795</name>
</gene>
<reference evidence="1 2" key="1">
    <citation type="submission" date="2024-03" db="EMBL/GenBank/DDBJ databases">
        <title>Actinomycetospora sp. OC33-EN06, a novel actinomycete isolated from wild orchid (Aerides multiflora).</title>
        <authorList>
            <person name="Suriyachadkun C."/>
        </authorList>
    </citation>
    <scope>NUCLEOTIDE SEQUENCE [LARGE SCALE GENOMIC DNA]</scope>
    <source>
        <strain evidence="1 2">OC33-EN06</strain>
    </source>
</reference>
<protein>
    <submittedName>
        <fullName evidence="1">Uncharacterized protein</fullName>
    </submittedName>
</protein>
<evidence type="ECO:0000313" key="1">
    <source>
        <dbReference type="EMBL" id="MEJ2887923.1"/>
    </source>
</evidence>